<organism evidence="6 7">
    <name type="scientific">candidate division WWE3 bacterium CG08_land_8_20_14_0_20_41_10</name>
    <dbReference type="NCBI Taxonomy" id="1975085"/>
    <lineage>
        <taxon>Bacteria</taxon>
        <taxon>Katanobacteria</taxon>
    </lineage>
</organism>
<dbReference type="GO" id="GO:0070180">
    <property type="term" value="F:large ribosomal subunit rRNA binding"/>
    <property type="evidence" value="ECO:0007669"/>
    <property type="project" value="UniProtKB-UniRule"/>
</dbReference>
<comment type="function">
    <text evidence="5">Forms part of the ribosomal stalk, playing a central role in the interaction of the ribosome with GTP-bound translation factors.</text>
</comment>
<proteinExistence type="inferred from homology"/>
<dbReference type="InterPro" id="IPR047865">
    <property type="entry name" value="Ribosomal_uL10_bac_type"/>
</dbReference>
<comment type="similarity">
    <text evidence="1 5">Belongs to the universal ribosomal protein uL10 family.</text>
</comment>
<keyword evidence="3 5" id="KW-0687">Ribonucleoprotein</keyword>
<dbReference type="PANTHER" id="PTHR11560">
    <property type="entry name" value="39S RIBOSOMAL PROTEIN L10, MITOCHONDRIAL"/>
    <property type="match status" value="1"/>
</dbReference>
<dbReference type="InterPro" id="IPR001790">
    <property type="entry name" value="Ribosomal_uL10"/>
</dbReference>
<sequence length="163" mass="17720">MPNTQNIKKVKDISQKVEKATSITFFEYKNLGSNAVNDLRRKVEQVSAEILVAKNTLVKIALGTKKAEDADLKGQTGVVFSFGDSVVPLKALADFAKKFEAVKIKGAFIDGIYYNSQKVAQISQLPSKLELIAKMLAGFKNPLAGFAVVLRGISDAKAKEVDK</sequence>
<dbReference type="GO" id="GO:1990904">
    <property type="term" value="C:ribonucleoprotein complex"/>
    <property type="evidence" value="ECO:0007669"/>
    <property type="project" value="UniProtKB-KW"/>
</dbReference>
<comment type="caution">
    <text evidence="6">The sequence shown here is derived from an EMBL/GenBank/DDBJ whole genome shotgun (WGS) entry which is preliminary data.</text>
</comment>
<evidence type="ECO:0000256" key="2">
    <source>
        <dbReference type="ARBA" id="ARBA00022980"/>
    </source>
</evidence>
<keyword evidence="5" id="KW-0699">rRNA-binding</keyword>
<dbReference type="Gene3D" id="3.30.70.1730">
    <property type="match status" value="1"/>
</dbReference>
<accession>A0A2H0XC78</accession>
<dbReference type="AlphaFoldDB" id="A0A2H0XC78"/>
<gene>
    <name evidence="5 6" type="primary">rplJ</name>
    <name evidence="6" type="ORF">COT50_01425</name>
</gene>
<dbReference type="SUPFAM" id="SSF160369">
    <property type="entry name" value="Ribosomal protein L10-like"/>
    <property type="match status" value="1"/>
</dbReference>
<dbReference type="Proteomes" id="UP000231252">
    <property type="component" value="Unassembled WGS sequence"/>
</dbReference>
<keyword evidence="2 5" id="KW-0689">Ribosomal protein</keyword>
<dbReference type="NCBIfam" id="NF000955">
    <property type="entry name" value="PRK00099.1-1"/>
    <property type="match status" value="1"/>
</dbReference>
<reference evidence="7" key="1">
    <citation type="submission" date="2017-09" db="EMBL/GenBank/DDBJ databases">
        <title>Depth-based differentiation of microbial function through sediment-hosted aquifers and enrichment of novel symbionts in the deep terrestrial subsurface.</title>
        <authorList>
            <person name="Probst A.J."/>
            <person name="Ladd B."/>
            <person name="Jarett J.K."/>
            <person name="Geller-Mcgrath D.E."/>
            <person name="Sieber C.M.K."/>
            <person name="Emerson J.B."/>
            <person name="Anantharaman K."/>
            <person name="Thomas B.C."/>
            <person name="Malmstrom R."/>
            <person name="Stieglmeier M."/>
            <person name="Klingl A."/>
            <person name="Woyke T."/>
            <person name="Ryan C.M."/>
            <person name="Banfield J.F."/>
        </authorList>
    </citation>
    <scope>NUCLEOTIDE SEQUENCE [LARGE SCALE GENOMIC DNA]</scope>
</reference>
<dbReference type="GO" id="GO:0006412">
    <property type="term" value="P:translation"/>
    <property type="evidence" value="ECO:0007669"/>
    <property type="project" value="UniProtKB-UniRule"/>
</dbReference>
<evidence type="ECO:0000313" key="6">
    <source>
        <dbReference type="EMBL" id="PIS22550.1"/>
    </source>
</evidence>
<dbReference type="EMBL" id="PEYU01000025">
    <property type="protein sequence ID" value="PIS22550.1"/>
    <property type="molecule type" value="Genomic_DNA"/>
</dbReference>
<evidence type="ECO:0000256" key="5">
    <source>
        <dbReference type="HAMAP-Rule" id="MF_00362"/>
    </source>
</evidence>
<dbReference type="InterPro" id="IPR022973">
    <property type="entry name" value="Ribosomal_uL10_bac"/>
</dbReference>
<dbReference type="Pfam" id="PF00466">
    <property type="entry name" value="Ribosomal_L10"/>
    <property type="match status" value="1"/>
</dbReference>
<evidence type="ECO:0000256" key="4">
    <source>
        <dbReference type="ARBA" id="ARBA00035202"/>
    </source>
</evidence>
<dbReference type="HAMAP" id="MF_00362">
    <property type="entry name" value="Ribosomal_uL10"/>
    <property type="match status" value="1"/>
</dbReference>
<protein>
    <recommendedName>
        <fullName evidence="4 5">Large ribosomal subunit protein uL10</fullName>
    </recommendedName>
</protein>
<evidence type="ECO:0000313" key="7">
    <source>
        <dbReference type="Proteomes" id="UP000231252"/>
    </source>
</evidence>
<name>A0A2H0XC78_UNCKA</name>
<dbReference type="CDD" id="cd05797">
    <property type="entry name" value="Ribosomal_L10"/>
    <property type="match status" value="1"/>
</dbReference>
<dbReference type="GO" id="GO:0005840">
    <property type="term" value="C:ribosome"/>
    <property type="evidence" value="ECO:0007669"/>
    <property type="project" value="UniProtKB-KW"/>
</dbReference>
<dbReference type="InterPro" id="IPR043141">
    <property type="entry name" value="Ribosomal_uL10-like_sf"/>
</dbReference>
<evidence type="ECO:0000256" key="1">
    <source>
        <dbReference type="ARBA" id="ARBA00008889"/>
    </source>
</evidence>
<evidence type="ECO:0000256" key="3">
    <source>
        <dbReference type="ARBA" id="ARBA00023274"/>
    </source>
</evidence>
<keyword evidence="5" id="KW-0694">RNA-binding</keyword>
<comment type="subunit">
    <text evidence="5">Part of the ribosomal stalk of the 50S ribosomal subunit. The N-terminus interacts with L11 and the large rRNA to form the base of the stalk. The C-terminus forms an elongated spine to which L12 dimers bind in a sequential fashion forming a multimeric L10(L12)X complex.</text>
</comment>